<dbReference type="OrthoDB" id="4233301at2"/>
<gene>
    <name evidence="1" type="ORF">ADL12_12715</name>
</gene>
<comment type="caution">
    <text evidence="1">The sequence shown here is derived from an EMBL/GenBank/DDBJ whole genome shotgun (WGS) entry which is preliminary data.</text>
</comment>
<organism evidence="1 2">
    <name type="scientific">Streptomyces regalis</name>
    <dbReference type="NCBI Taxonomy" id="68262"/>
    <lineage>
        <taxon>Bacteria</taxon>
        <taxon>Bacillati</taxon>
        <taxon>Actinomycetota</taxon>
        <taxon>Actinomycetes</taxon>
        <taxon>Kitasatosporales</taxon>
        <taxon>Streptomycetaceae</taxon>
        <taxon>Streptomyces</taxon>
    </lineage>
</organism>
<protein>
    <recommendedName>
        <fullName evidence="3">Pyridoxamine 5'-phosphate oxidase</fullName>
    </recommendedName>
</protein>
<dbReference type="SUPFAM" id="SSF50475">
    <property type="entry name" value="FMN-binding split barrel"/>
    <property type="match status" value="1"/>
</dbReference>
<evidence type="ECO:0000313" key="1">
    <source>
        <dbReference type="EMBL" id="KUL40850.1"/>
    </source>
</evidence>
<dbReference type="Pfam" id="PF12900">
    <property type="entry name" value="Pyridox_ox_2"/>
    <property type="match status" value="1"/>
</dbReference>
<sequence length="146" mass="15698">MSTPPVPLRMVEVSGAEALWLIEGSSSGRLVYVQRDLTAVRPARHVWEYGRLVVRTPAPAAAVPVTATYHVDEVRAVHGTGWTVTVSGPADVITDPDEAALPHCLKGMGGAPIRRTLTGWTHGPHDTLLRLHPKTVSGFRLARAEA</sequence>
<keyword evidence="2" id="KW-1185">Reference proteome</keyword>
<dbReference type="Gene3D" id="2.30.110.10">
    <property type="entry name" value="Electron Transport, Fmn-binding Protein, Chain A"/>
    <property type="match status" value="1"/>
</dbReference>
<accession>A0A0X3V7Z1</accession>
<dbReference type="RefSeq" id="WP_062701675.1">
    <property type="nucleotide sequence ID" value="NZ_LLZG01000072.1"/>
</dbReference>
<evidence type="ECO:0000313" key="2">
    <source>
        <dbReference type="Proteomes" id="UP000053923"/>
    </source>
</evidence>
<dbReference type="Proteomes" id="UP000053923">
    <property type="component" value="Unassembled WGS sequence"/>
</dbReference>
<name>A0A0X3V7Z1_9ACTN</name>
<dbReference type="InterPro" id="IPR012349">
    <property type="entry name" value="Split_barrel_FMN-bd"/>
</dbReference>
<proteinExistence type="predicted"/>
<reference evidence="1" key="1">
    <citation type="submission" date="2015-10" db="EMBL/GenBank/DDBJ databases">
        <authorList>
            <person name="Gilbert D.G."/>
        </authorList>
    </citation>
    <scope>NUCLEOTIDE SEQUENCE [LARGE SCALE GENOMIC DNA]</scope>
    <source>
        <strain evidence="1">NRRL 3151</strain>
    </source>
</reference>
<dbReference type="EMBL" id="LLZG01000072">
    <property type="protein sequence ID" value="KUL40850.1"/>
    <property type="molecule type" value="Genomic_DNA"/>
</dbReference>
<evidence type="ECO:0008006" key="3">
    <source>
        <dbReference type="Google" id="ProtNLM"/>
    </source>
</evidence>
<dbReference type="AlphaFoldDB" id="A0A0X3V7Z1"/>
<dbReference type="InterPro" id="IPR024747">
    <property type="entry name" value="Pyridox_Oxase-rel"/>
</dbReference>